<dbReference type="Pfam" id="PF01527">
    <property type="entry name" value="HTH_Tnp_1"/>
    <property type="match status" value="1"/>
</dbReference>
<dbReference type="Proteomes" id="UP000234333">
    <property type="component" value="Unassembled WGS sequence"/>
</dbReference>
<reference evidence="2 3" key="1">
    <citation type="submission" date="2017-03" db="EMBL/GenBank/DDBJ databases">
        <authorList>
            <person name="Afonso C.L."/>
            <person name="Miller P.J."/>
            <person name="Scott M.A."/>
            <person name="Spackman E."/>
            <person name="Goraichik I."/>
            <person name="Dimitrov K.M."/>
            <person name="Suarez D.L."/>
            <person name="Swayne D.E."/>
        </authorList>
    </citation>
    <scope>NUCLEOTIDE SEQUENCE [LARGE SCALE GENOMIC DNA]</scope>
    <source>
        <strain evidence="2 3">CIP 102111</strain>
    </source>
</reference>
<dbReference type="EMBL" id="FXZC01000006">
    <property type="protein sequence ID" value="SMX94032.1"/>
    <property type="molecule type" value="Genomic_DNA"/>
</dbReference>
<dbReference type="InterPro" id="IPR009057">
    <property type="entry name" value="Homeodomain-like_sf"/>
</dbReference>
<proteinExistence type="predicted"/>
<name>A0A2H1K426_9MICO</name>
<evidence type="ECO:0000313" key="3">
    <source>
        <dbReference type="Proteomes" id="UP000234333"/>
    </source>
</evidence>
<dbReference type="InterPro" id="IPR002514">
    <property type="entry name" value="Transposase_8"/>
</dbReference>
<accession>A0A2H1K426</accession>
<dbReference type="GO" id="GO:0003677">
    <property type="term" value="F:DNA binding"/>
    <property type="evidence" value="ECO:0007669"/>
    <property type="project" value="InterPro"/>
</dbReference>
<dbReference type="InterPro" id="IPR036388">
    <property type="entry name" value="WH-like_DNA-bd_sf"/>
</dbReference>
<sequence length="104" mass="11790">MPSTYDPELRQRALRMLAEARPEHGSLTAACRHVGGLLGVSPETLRVWQRRYDIDTGVTPGVTSDMAEENRRLRRENAELKKANEVLKAASVFFAKELDRPRTK</sequence>
<dbReference type="GO" id="GO:0004803">
    <property type="term" value="F:transposase activity"/>
    <property type="evidence" value="ECO:0007669"/>
    <property type="project" value="InterPro"/>
</dbReference>
<dbReference type="Gene3D" id="1.10.10.10">
    <property type="entry name" value="Winged helix-like DNA-binding domain superfamily/Winged helix DNA-binding domain"/>
    <property type="match status" value="1"/>
</dbReference>
<protein>
    <submittedName>
        <fullName evidence="2">Transposase</fullName>
    </submittedName>
</protein>
<feature type="coiled-coil region" evidence="1">
    <location>
        <begin position="63"/>
        <end position="90"/>
    </location>
</feature>
<gene>
    <name evidence="2" type="ORF">BC102111_02839</name>
</gene>
<dbReference type="SUPFAM" id="SSF46689">
    <property type="entry name" value="Homeodomain-like"/>
    <property type="match status" value="1"/>
</dbReference>
<keyword evidence="1" id="KW-0175">Coiled coil</keyword>
<evidence type="ECO:0000313" key="2">
    <source>
        <dbReference type="EMBL" id="SMX94032.1"/>
    </source>
</evidence>
<dbReference type="AlphaFoldDB" id="A0A2H1K426"/>
<organism evidence="2 3">
    <name type="scientific">Brevibacterium casei CIP 102111</name>
    <dbReference type="NCBI Taxonomy" id="1255625"/>
    <lineage>
        <taxon>Bacteria</taxon>
        <taxon>Bacillati</taxon>
        <taxon>Actinomycetota</taxon>
        <taxon>Actinomycetes</taxon>
        <taxon>Micrococcales</taxon>
        <taxon>Brevibacteriaceae</taxon>
        <taxon>Brevibacterium</taxon>
    </lineage>
</organism>
<evidence type="ECO:0000256" key="1">
    <source>
        <dbReference type="SAM" id="Coils"/>
    </source>
</evidence>
<dbReference type="GO" id="GO:0006313">
    <property type="term" value="P:DNA transposition"/>
    <property type="evidence" value="ECO:0007669"/>
    <property type="project" value="InterPro"/>
</dbReference>